<name>A0A6L5XCA7_9BACT</name>
<dbReference type="Proteomes" id="UP000483362">
    <property type="component" value="Unassembled WGS sequence"/>
</dbReference>
<keyword evidence="1" id="KW-0328">Glycosyltransferase</keyword>
<comment type="caution">
    <text evidence="4">The sequence shown here is derived from an EMBL/GenBank/DDBJ whole genome shotgun (WGS) entry which is preliminary data.</text>
</comment>
<dbReference type="AlphaFoldDB" id="A0A6L5XCA7"/>
<dbReference type="InterPro" id="IPR029044">
    <property type="entry name" value="Nucleotide-diphossugar_trans"/>
</dbReference>
<evidence type="ECO:0000313" key="5">
    <source>
        <dbReference type="Proteomes" id="UP000483362"/>
    </source>
</evidence>
<evidence type="ECO:0000256" key="2">
    <source>
        <dbReference type="ARBA" id="ARBA00022679"/>
    </source>
</evidence>
<dbReference type="PANTHER" id="PTHR22916:SF51">
    <property type="entry name" value="GLYCOSYLTRANSFERASE EPSH-RELATED"/>
    <property type="match status" value="1"/>
</dbReference>
<keyword evidence="5" id="KW-1185">Reference proteome</keyword>
<dbReference type="CDD" id="cd00761">
    <property type="entry name" value="Glyco_tranf_GTA_type"/>
    <property type="match status" value="1"/>
</dbReference>
<sequence length="348" mass="40183">MSKISIIIPIYNVEAYLPRCVHAARSQTLADIEIILVDDGSPDNCPALCDSYALEDKRIKAIHKNNEGLGLARNTGIDAASSDYVMFVDSDDYLERDACERLYSHADSCNGEADMIMGGYNIYRNEKFDRVSRDTDATVVLNDAECKEAMLFMLGSNPEAKFPVRKINGAAWHSLYKLSTLRDNDLYFFSERQYISEDIHFHMRLMPLCHKIIIVPDIVYNYCMRFSNTLTTKVRKDKWQKEIDLIDAATQYVKAHYSQDCSVWLASFVIGRYIDALGYMMHYDPDMNAGKLQEMSNYMQVQHSLAYRKRTGLSKAKELFLDLVNTRHYKLAYCVYRQYTRLKSIVNK</sequence>
<keyword evidence="2 4" id="KW-0808">Transferase</keyword>
<dbReference type="EMBL" id="VULT01000015">
    <property type="protein sequence ID" value="MSS18030.1"/>
    <property type="molecule type" value="Genomic_DNA"/>
</dbReference>
<dbReference type="GO" id="GO:0016758">
    <property type="term" value="F:hexosyltransferase activity"/>
    <property type="evidence" value="ECO:0007669"/>
    <property type="project" value="UniProtKB-ARBA"/>
</dbReference>
<reference evidence="4 5" key="1">
    <citation type="submission" date="2019-08" db="EMBL/GenBank/DDBJ databases">
        <title>In-depth cultivation of the pig gut microbiome towards novel bacterial diversity and tailored functional studies.</title>
        <authorList>
            <person name="Wylensek D."/>
            <person name="Hitch T.C.A."/>
            <person name="Clavel T."/>
        </authorList>
    </citation>
    <scope>NUCLEOTIDE SEQUENCE [LARGE SCALE GENOMIC DNA]</scope>
    <source>
        <strain evidence="4 5">Oil-RF-744-WCA-WT-10</strain>
    </source>
</reference>
<dbReference type="InterPro" id="IPR001173">
    <property type="entry name" value="Glyco_trans_2-like"/>
</dbReference>
<protein>
    <submittedName>
        <fullName evidence="4">Glycosyltransferase family 2 protein</fullName>
    </submittedName>
</protein>
<evidence type="ECO:0000313" key="4">
    <source>
        <dbReference type="EMBL" id="MSS18030.1"/>
    </source>
</evidence>
<dbReference type="Pfam" id="PF00535">
    <property type="entry name" value="Glycos_transf_2"/>
    <property type="match status" value="1"/>
</dbReference>
<dbReference type="SUPFAM" id="SSF53448">
    <property type="entry name" value="Nucleotide-diphospho-sugar transferases"/>
    <property type="match status" value="1"/>
</dbReference>
<dbReference type="PANTHER" id="PTHR22916">
    <property type="entry name" value="GLYCOSYLTRANSFERASE"/>
    <property type="match status" value="1"/>
</dbReference>
<evidence type="ECO:0000256" key="1">
    <source>
        <dbReference type="ARBA" id="ARBA00022676"/>
    </source>
</evidence>
<evidence type="ECO:0000259" key="3">
    <source>
        <dbReference type="Pfam" id="PF00535"/>
    </source>
</evidence>
<accession>A0A6L5XCA7</accession>
<dbReference type="Gene3D" id="3.90.550.10">
    <property type="entry name" value="Spore Coat Polysaccharide Biosynthesis Protein SpsA, Chain A"/>
    <property type="match status" value="1"/>
</dbReference>
<proteinExistence type="predicted"/>
<gene>
    <name evidence="4" type="ORF">FYJ29_09720</name>
</gene>
<feature type="domain" description="Glycosyltransferase 2-like" evidence="3">
    <location>
        <begin position="5"/>
        <end position="131"/>
    </location>
</feature>
<organism evidence="4 5">
    <name type="scientific">Sodaliphilus pleomorphus</name>
    <dbReference type="NCBI Taxonomy" id="2606626"/>
    <lineage>
        <taxon>Bacteria</taxon>
        <taxon>Pseudomonadati</taxon>
        <taxon>Bacteroidota</taxon>
        <taxon>Bacteroidia</taxon>
        <taxon>Bacteroidales</taxon>
        <taxon>Muribaculaceae</taxon>
        <taxon>Sodaliphilus</taxon>
    </lineage>
</organism>